<comment type="caution">
    <text evidence="3">The sequence shown here is derived from an EMBL/GenBank/DDBJ whole genome shotgun (WGS) entry which is preliminary data.</text>
</comment>
<evidence type="ECO:0000259" key="1">
    <source>
        <dbReference type="PROSITE" id="PS51186"/>
    </source>
</evidence>
<name>A0A4V2F4Y0_9ACTN</name>
<dbReference type="InterPro" id="IPR045057">
    <property type="entry name" value="Gcn5-rel_NAT"/>
</dbReference>
<dbReference type="Pfam" id="PF14542">
    <property type="entry name" value="Acetyltransf_CG"/>
    <property type="match status" value="1"/>
</dbReference>
<accession>A0A4V2F4Y0</accession>
<evidence type="ECO:0000313" key="3">
    <source>
        <dbReference type="EMBL" id="RZS90889.1"/>
    </source>
</evidence>
<dbReference type="AlphaFoldDB" id="A0A4V2F4Y0"/>
<dbReference type="CDD" id="cd04301">
    <property type="entry name" value="NAT_SF"/>
    <property type="match status" value="1"/>
</dbReference>
<evidence type="ECO:0000259" key="2">
    <source>
        <dbReference type="PROSITE" id="PS51729"/>
    </source>
</evidence>
<dbReference type="InterPro" id="IPR016181">
    <property type="entry name" value="Acyl_CoA_acyltransferase"/>
</dbReference>
<dbReference type="GO" id="GO:0016747">
    <property type="term" value="F:acyltransferase activity, transferring groups other than amino-acyl groups"/>
    <property type="evidence" value="ECO:0007669"/>
    <property type="project" value="InterPro"/>
</dbReference>
<dbReference type="InterPro" id="IPR031165">
    <property type="entry name" value="GNAT_YJDJ"/>
</dbReference>
<reference evidence="3 4" key="1">
    <citation type="submission" date="2019-02" db="EMBL/GenBank/DDBJ databases">
        <title>Genomic Encyclopedia of Type Strains, Phase IV (KMG-IV): sequencing the most valuable type-strain genomes for metagenomic binning, comparative biology and taxonomic classification.</title>
        <authorList>
            <person name="Goeker M."/>
        </authorList>
    </citation>
    <scope>NUCLEOTIDE SEQUENCE [LARGE SCALE GENOMIC DNA]</scope>
    <source>
        <strain evidence="3 4">DSM 45622</strain>
    </source>
</reference>
<protein>
    <submittedName>
        <fullName evidence="3">Uncharacterized protein</fullName>
    </submittedName>
</protein>
<feature type="domain" description="N-acetyltransferase" evidence="1">
    <location>
        <begin position="1"/>
        <end position="93"/>
    </location>
</feature>
<dbReference type="Proteomes" id="UP000293638">
    <property type="component" value="Unassembled WGS sequence"/>
</dbReference>
<proteinExistence type="predicted"/>
<keyword evidence="4" id="KW-1185">Reference proteome</keyword>
<dbReference type="Gene3D" id="3.40.630.30">
    <property type="match status" value="1"/>
</dbReference>
<dbReference type="RefSeq" id="WP_130491021.1">
    <property type="nucleotide sequence ID" value="NZ_SGXD01000001.1"/>
</dbReference>
<dbReference type="EMBL" id="SGXD01000001">
    <property type="protein sequence ID" value="RZS90889.1"/>
    <property type="molecule type" value="Genomic_DNA"/>
</dbReference>
<evidence type="ECO:0000313" key="4">
    <source>
        <dbReference type="Proteomes" id="UP000293638"/>
    </source>
</evidence>
<dbReference type="SUPFAM" id="SSF55729">
    <property type="entry name" value="Acyl-CoA N-acyltransferases (Nat)"/>
    <property type="match status" value="1"/>
</dbReference>
<organism evidence="3 4">
    <name type="scientific">Motilibacter rhizosphaerae</name>
    <dbReference type="NCBI Taxonomy" id="598652"/>
    <lineage>
        <taxon>Bacteria</taxon>
        <taxon>Bacillati</taxon>
        <taxon>Actinomycetota</taxon>
        <taxon>Actinomycetes</taxon>
        <taxon>Motilibacterales</taxon>
        <taxon>Motilibacteraceae</taxon>
        <taxon>Motilibacter</taxon>
    </lineage>
</organism>
<dbReference type="PROSITE" id="PS51729">
    <property type="entry name" value="GNAT_YJDJ"/>
    <property type="match status" value="1"/>
</dbReference>
<dbReference type="OrthoDB" id="5405911at2"/>
<dbReference type="PANTHER" id="PTHR31435:SF10">
    <property type="entry name" value="BSR4717 PROTEIN"/>
    <property type="match status" value="1"/>
</dbReference>
<dbReference type="InterPro" id="IPR000182">
    <property type="entry name" value="GNAT_dom"/>
</dbReference>
<dbReference type="PROSITE" id="PS51186">
    <property type="entry name" value="GNAT"/>
    <property type="match status" value="1"/>
</dbReference>
<gene>
    <name evidence="3" type="ORF">EV189_0119</name>
</gene>
<feature type="domain" description="N-acetyltransferase" evidence="2">
    <location>
        <begin position="6"/>
        <end position="92"/>
    </location>
</feature>
<sequence length="93" mass="10050">MAVEVEQDEAGARFVARVDGADAGLLAYRVDGTTWDLRHTEVSPEHEGHGVGSALVRAALTAVREQGGSVVPSCPFVRSWLERHPDEQDLVRG</sequence>
<dbReference type="PANTHER" id="PTHR31435">
    <property type="entry name" value="PROTEIN NATD1"/>
    <property type="match status" value="1"/>
</dbReference>